<evidence type="ECO:0000313" key="6">
    <source>
        <dbReference type="EMBL" id="MDC8758941.1"/>
    </source>
</evidence>
<dbReference type="InterPro" id="IPR000794">
    <property type="entry name" value="Beta-ketoacyl_synthase"/>
</dbReference>
<dbReference type="PANTHER" id="PTHR11712:SF336">
    <property type="entry name" value="3-OXOACYL-[ACYL-CARRIER-PROTEIN] SYNTHASE, MITOCHONDRIAL"/>
    <property type="match status" value="1"/>
</dbReference>
<dbReference type="PROSITE" id="PS52004">
    <property type="entry name" value="KS3_2"/>
    <property type="match status" value="1"/>
</dbReference>
<dbReference type="RefSeq" id="WP_273671815.1">
    <property type="nucleotide sequence ID" value="NZ_JAQQXR010000005.1"/>
</dbReference>
<evidence type="ECO:0000256" key="1">
    <source>
        <dbReference type="ARBA" id="ARBA00005194"/>
    </source>
</evidence>
<gene>
    <name evidence="6" type="ORF">OIK44_15275</name>
</gene>
<dbReference type="InterPro" id="IPR020841">
    <property type="entry name" value="PKS_Beta-ketoAc_synthase_dom"/>
</dbReference>
<organism evidence="6 7">
    <name type="scientific">Janthinobacterium fluminis</name>
    <dbReference type="NCBI Taxonomy" id="2987524"/>
    <lineage>
        <taxon>Bacteria</taxon>
        <taxon>Pseudomonadati</taxon>
        <taxon>Pseudomonadota</taxon>
        <taxon>Betaproteobacteria</taxon>
        <taxon>Burkholderiales</taxon>
        <taxon>Oxalobacteraceae</taxon>
        <taxon>Janthinobacterium</taxon>
    </lineage>
</organism>
<evidence type="ECO:0000256" key="4">
    <source>
        <dbReference type="RuleBase" id="RU003694"/>
    </source>
</evidence>
<evidence type="ECO:0000259" key="5">
    <source>
        <dbReference type="PROSITE" id="PS52004"/>
    </source>
</evidence>
<evidence type="ECO:0000256" key="3">
    <source>
        <dbReference type="ARBA" id="ARBA00022679"/>
    </source>
</evidence>
<dbReference type="Gene3D" id="3.40.47.10">
    <property type="match status" value="1"/>
</dbReference>
<evidence type="ECO:0000313" key="7">
    <source>
        <dbReference type="Proteomes" id="UP001221208"/>
    </source>
</evidence>
<sequence length="393" mass="40092">MNAAHAIVITGMGVICPLGRDVPSYWRALQEDDAEPGRRDDAGFNSQMLNNTLCYGVAERGAAPAGSGGASGFALVAAREAMRDAGIDGARAAGMTVALAIGTGAGDSDVGERARLAGGPPEAGDLPYGVADSVAAELGCEGPVFTLSNACSASLYACAYAAELLLDGCADAVVVIGSESIGRVTQAGFERMLALDGEACRPFDARRRGTLLGEGAAALVLERADAAARRGAHVYGELLSYASNCDAHHPTAPRADGARAEAVMREALAHAALDAGAIDAIVPHGTGTQINDATESDILQRVFGDRLGAIPVCAIKSKLGHGAGAAGAFSLLTALLMLRDRLVPPMVNGRRFEPGCDLRFVTGAALAHPVRRVLVNAYAFGGNNMSMIVGGPP</sequence>
<comment type="similarity">
    <text evidence="2 4">Belongs to the thiolase-like superfamily. Beta-ketoacyl-ACP synthases family.</text>
</comment>
<dbReference type="EMBL" id="JAQQXR010000005">
    <property type="protein sequence ID" value="MDC8758941.1"/>
    <property type="molecule type" value="Genomic_DNA"/>
</dbReference>
<dbReference type="PANTHER" id="PTHR11712">
    <property type="entry name" value="POLYKETIDE SYNTHASE-RELATED"/>
    <property type="match status" value="1"/>
</dbReference>
<dbReference type="InterPro" id="IPR016039">
    <property type="entry name" value="Thiolase-like"/>
</dbReference>
<accession>A0ABT5K1T8</accession>
<dbReference type="Pfam" id="PF00109">
    <property type="entry name" value="ketoacyl-synt"/>
    <property type="match status" value="1"/>
</dbReference>
<keyword evidence="3 4" id="KW-0808">Transferase</keyword>
<dbReference type="Proteomes" id="UP001221208">
    <property type="component" value="Unassembled WGS sequence"/>
</dbReference>
<name>A0ABT5K1T8_9BURK</name>
<evidence type="ECO:0000256" key="2">
    <source>
        <dbReference type="ARBA" id="ARBA00008467"/>
    </source>
</evidence>
<comment type="caution">
    <text evidence="6">The sequence shown here is derived from an EMBL/GenBank/DDBJ whole genome shotgun (WGS) entry which is preliminary data.</text>
</comment>
<dbReference type="SMART" id="SM00825">
    <property type="entry name" value="PKS_KS"/>
    <property type="match status" value="1"/>
</dbReference>
<reference evidence="6 7" key="1">
    <citation type="submission" date="2022-10" db="EMBL/GenBank/DDBJ databases">
        <title>Janthinobacterium sp. hw3 Genome sequencing.</title>
        <authorList>
            <person name="Park S."/>
        </authorList>
    </citation>
    <scope>NUCLEOTIDE SEQUENCE [LARGE SCALE GENOMIC DNA]</scope>
    <source>
        <strain evidence="7">hw3</strain>
    </source>
</reference>
<protein>
    <submittedName>
        <fullName evidence="6">Beta-ketoacyl synthase N-terminal-like domain-containing protein</fullName>
    </submittedName>
</protein>
<dbReference type="InterPro" id="IPR014030">
    <property type="entry name" value="Ketoacyl_synth_N"/>
</dbReference>
<feature type="domain" description="Ketosynthase family 3 (KS3)" evidence="5">
    <location>
        <begin position="4"/>
        <end position="391"/>
    </location>
</feature>
<proteinExistence type="inferred from homology"/>
<comment type="pathway">
    <text evidence="1">Lipid metabolism; fatty acid biosynthesis.</text>
</comment>
<dbReference type="Pfam" id="PF02801">
    <property type="entry name" value="Ketoacyl-synt_C"/>
    <property type="match status" value="1"/>
</dbReference>
<keyword evidence="7" id="KW-1185">Reference proteome</keyword>
<dbReference type="SUPFAM" id="SSF53901">
    <property type="entry name" value="Thiolase-like"/>
    <property type="match status" value="2"/>
</dbReference>
<dbReference type="InterPro" id="IPR014031">
    <property type="entry name" value="Ketoacyl_synth_C"/>
</dbReference>